<evidence type="ECO:0000259" key="19">
    <source>
        <dbReference type="PROSITE" id="PS51850"/>
    </source>
</evidence>
<evidence type="ECO:0000256" key="2">
    <source>
        <dbReference type="ARBA" id="ARBA00004864"/>
    </source>
</evidence>
<dbReference type="STRING" id="341454.A0A4S2MP73"/>
<dbReference type="InterPro" id="IPR013023">
    <property type="entry name" value="KARI"/>
</dbReference>
<evidence type="ECO:0000256" key="14">
    <source>
        <dbReference type="ARBA" id="ARBA00030209"/>
    </source>
</evidence>
<dbReference type="PANTHER" id="PTHR21371">
    <property type="entry name" value="KETOL-ACID REDUCTOISOMERASE, MITOCHONDRIAL"/>
    <property type="match status" value="1"/>
</dbReference>
<dbReference type="GO" id="GO:0016853">
    <property type="term" value="F:isomerase activity"/>
    <property type="evidence" value="ECO:0007669"/>
    <property type="project" value="UniProtKB-KW"/>
</dbReference>
<organism evidence="21 22">
    <name type="scientific">Ascodesmis nigricans</name>
    <dbReference type="NCBI Taxonomy" id="341454"/>
    <lineage>
        <taxon>Eukaryota</taxon>
        <taxon>Fungi</taxon>
        <taxon>Dikarya</taxon>
        <taxon>Ascomycota</taxon>
        <taxon>Pezizomycotina</taxon>
        <taxon>Pezizomycetes</taxon>
        <taxon>Pezizales</taxon>
        <taxon>Ascodesmidaceae</taxon>
        <taxon>Ascodesmis</taxon>
    </lineage>
</organism>
<feature type="binding site" evidence="18">
    <location>
        <position position="256"/>
    </location>
    <ligand>
        <name>Mg(2+)</name>
        <dbReference type="ChEBI" id="CHEBI:18420"/>
        <label>2</label>
    </ligand>
</feature>
<dbReference type="PROSITE" id="PS51851">
    <property type="entry name" value="KARI_C"/>
    <property type="match status" value="1"/>
</dbReference>
<dbReference type="NCBIfam" id="TIGR00465">
    <property type="entry name" value="ilvC"/>
    <property type="match status" value="1"/>
</dbReference>
<feature type="binding site" evidence="18">
    <location>
        <position position="296"/>
    </location>
    <ligand>
        <name>Mg(2+)</name>
        <dbReference type="ChEBI" id="CHEBI:18420"/>
        <label>2</label>
    </ligand>
</feature>
<keyword evidence="22" id="KW-1185">Reference proteome</keyword>
<dbReference type="GO" id="GO:0004455">
    <property type="term" value="F:ketol-acid reductoisomerase activity"/>
    <property type="evidence" value="ECO:0007669"/>
    <property type="project" value="UniProtKB-UniRule"/>
</dbReference>
<dbReference type="InterPro" id="IPR000506">
    <property type="entry name" value="KARI_C"/>
</dbReference>
<evidence type="ECO:0000256" key="18">
    <source>
        <dbReference type="PROSITE-ProRule" id="PRU01198"/>
    </source>
</evidence>
<dbReference type="InterPro" id="IPR016207">
    <property type="entry name" value="KetolA_reductoisomerase_fun"/>
</dbReference>
<dbReference type="Pfam" id="PF01450">
    <property type="entry name" value="KARI_C"/>
    <property type="match status" value="1"/>
</dbReference>
<dbReference type="SUPFAM" id="SSF48179">
    <property type="entry name" value="6-phosphogluconate dehydrogenase C-terminal domain-like"/>
    <property type="match status" value="1"/>
</dbReference>
<feature type="binding site" evidence="18">
    <location>
        <position position="292"/>
    </location>
    <ligand>
        <name>Mg(2+)</name>
        <dbReference type="ChEBI" id="CHEBI:18420"/>
        <label>2</label>
    </ligand>
</feature>
<comment type="pathway">
    <text evidence="2">Amino-acid biosynthesis; L-valine biosynthesis; L-valine from pyruvate: step 2/4.</text>
</comment>
<name>A0A4S2MP73_9PEZI</name>
<dbReference type="InterPro" id="IPR013328">
    <property type="entry name" value="6PGD_dom2"/>
</dbReference>
<evidence type="ECO:0000313" key="22">
    <source>
        <dbReference type="Proteomes" id="UP000298138"/>
    </source>
</evidence>
<dbReference type="InterPro" id="IPR013116">
    <property type="entry name" value="KARI_N"/>
</dbReference>
<feature type="binding site" evidence="18">
    <location>
        <position position="256"/>
    </location>
    <ligand>
        <name>Mg(2+)</name>
        <dbReference type="ChEBI" id="CHEBI:18420"/>
        <label>1</label>
    </ligand>
</feature>
<dbReference type="PIRSF" id="PIRSF000119">
    <property type="entry name" value="Ilv5_fungal"/>
    <property type="match status" value="1"/>
</dbReference>
<keyword evidence="11 17" id="KW-0560">Oxidoreductase</keyword>
<evidence type="ECO:0000313" key="21">
    <source>
        <dbReference type="EMBL" id="TGZ78835.1"/>
    </source>
</evidence>
<comment type="subcellular location">
    <subcellularLocation>
        <location evidence="1 17">Mitochondrion</location>
    </subcellularLocation>
</comment>
<evidence type="ECO:0000256" key="12">
    <source>
        <dbReference type="ARBA" id="ARBA00023128"/>
    </source>
</evidence>
<dbReference type="FunFam" id="1.10.1040.10:FF:000005">
    <property type="entry name" value="Ketol-acid reductoisomerase, mitochondrial"/>
    <property type="match status" value="1"/>
</dbReference>
<dbReference type="InParanoid" id="A0A4S2MP73"/>
<dbReference type="InterPro" id="IPR008927">
    <property type="entry name" value="6-PGluconate_DH-like_C_sf"/>
</dbReference>
<keyword evidence="7 17" id="KW-0479">Metal-binding</keyword>
<evidence type="ECO:0000256" key="16">
    <source>
        <dbReference type="ARBA" id="ARBA00072637"/>
    </source>
</evidence>
<evidence type="ECO:0000256" key="1">
    <source>
        <dbReference type="ARBA" id="ARBA00004173"/>
    </source>
</evidence>
<evidence type="ECO:0000256" key="8">
    <source>
        <dbReference type="ARBA" id="ARBA00022842"/>
    </source>
</evidence>
<sequence length="398" mass="43816">MAAPSRALRSALARQLVRSAPAVQRRGLSLAARAAVVAPKVPNYTQQRGLKTIDFAGTPEVVYERSDWPREKLLDYFKNDTLALIGYGSQGHGQGLNLRDNGLNVIVGVRKNGASWNEAIQDGWVPGKNLFEVDEAISKGTIVMNLLSDAAQSETWPAIKPQLKGKTLYFSHGFSPVFKDLTKVEVPSDIDVILVAPKGSGRTVRSLFKAGKGINSSIAVWQDVTGKAKEKAIALGVAVGSGYLYETTFEKEVYSDLMGERGSLMGGIHGMFLAQYEVLRERGHSPSEAFNETVEEATQSLYPLIGANGMDWMYAACSTTARRGALDWTNKFKDAIKPVMNDLYTSVADGTETKRSLDYNSAPDYRQKYEAELEEIRNLEIWRAGKAVRSLRPENQEK</sequence>
<dbReference type="GO" id="GO:0009097">
    <property type="term" value="P:isoleucine biosynthetic process"/>
    <property type="evidence" value="ECO:0007669"/>
    <property type="project" value="UniProtKB-UniRule"/>
</dbReference>
<dbReference type="PROSITE" id="PS51850">
    <property type="entry name" value="KARI_N"/>
    <property type="match status" value="1"/>
</dbReference>
<evidence type="ECO:0000256" key="13">
    <source>
        <dbReference type="ARBA" id="ARBA00023304"/>
    </source>
</evidence>
<keyword evidence="9 17" id="KW-0521">NADP</keyword>
<keyword evidence="12 17" id="KW-0496">Mitochondrion</keyword>
<comment type="pathway">
    <text evidence="3">Amino-acid biosynthesis; L-isoleucine biosynthesis; L-isoleucine from 2-oxobutanoate: step 2/4.</text>
</comment>
<dbReference type="Proteomes" id="UP000298138">
    <property type="component" value="Unassembled WGS sequence"/>
</dbReference>
<feature type="domain" description="KARI N-terminal Rossmann" evidence="19">
    <location>
        <begin position="59"/>
        <end position="247"/>
    </location>
</feature>
<comment type="similarity">
    <text evidence="4 17 18">Belongs to the ketol-acid reductoisomerase family.</text>
</comment>
<dbReference type="PANTHER" id="PTHR21371:SF1">
    <property type="entry name" value="KETOL-ACID REDUCTOISOMERASE, MITOCHONDRIAL"/>
    <property type="match status" value="1"/>
</dbReference>
<evidence type="ECO:0000256" key="11">
    <source>
        <dbReference type="ARBA" id="ARBA00023002"/>
    </source>
</evidence>
<dbReference type="GO" id="GO:0009099">
    <property type="term" value="P:L-valine biosynthetic process"/>
    <property type="evidence" value="ECO:0007669"/>
    <property type="project" value="UniProtKB-UniRule"/>
</dbReference>
<evidence type="ECO:0000256" key="3">
    <source>
        <dbReference type="ARBA" id="ARBA00004885"/>
    </source>
</evidence>
<comment type="catalytic activity">
    <reaction evidence="17">
        <text>(2R,3R)-2,3-dihydroxy-3-methylpentanoate + NADP(+) = (S)-2-ethyl-2-hydroxy-3-oxobutanoate + NADPH + H(+)</text>
        <dbReference type="Rhea" id="RHEA:13493"/>
        <dbReference type="ChEBI" id="CHEBI:15378"/>
        <dbReference type="ChEBI" id="CHEBI:49256"/>
        <dbReference type="ChEBI" id="CHEBI:49258"/>
        <dbReference type="ChEBI" id="CHEBI:57783"/>
        <dbReference type="ChEBI" id="CHEBI:58349"/>
        <dbReference type="EC" id="1.1.1.86"/>
    </reaction>
</comment>
<dbReference type="GO" id="GO:0046872">
    <property type="term" value="F:metal ion binding"/>
    <property type="evidence" value="ECO:0007669"/>
    <property type="project" value="UniProtKB-UniRule"/>
</dbReference>
<dbReference type="EC" id="1.1.1.86" evidence="5 17"/>
<reference evidence="21 22" key="1">
    <citation type="submission" date="2019-04" db="EMBL/GenBank/DDBJ databases">
        <title>Comparative genomics and transcriptomics to analyze fruiting body development in filamentous ascomycetes.</title>
        <authorList>
            <consortium name="DOE Joint Genome Institute"/>
            <person name="Lutkenhaus R."/>
            <person name="Traeger S."/>
            <person name="Breuer J."/>
            <person name="Kuo A."/>
            <person name="Lipzen A."/>
            <person name="Pangilinan J."/>
            <person name="Dilworth D."/>
            <person name="Sandor L."/>
            <person name="Poggeler S."/>
            <person name="Barry K."/>
            <person name="Grigoriev I.V."/>
            <person name="Nowrousian M."/>
        </authorList>
    </citation>
    <scope>NUCLEOTIDE SEQUENCE [LARGE SCALE GENOMIC DNA]</scope>
    <source>
        <strain evidence="21 22">CBS 389.68</strain>
    </source>
</reference>
<keyword evidence="6 17" id="KW-0028">Amino-acid biosynthesis</keyword>
<comment type="catalytic activity">
    <reaction evidence="17">
        <text>(2R)-2,3-dihydroxy-3-methylbutanoate + NADP(+) = (2S)-2-acetolactate + NADPH + H(+)</text>
        <dbReference type="Rhea" id="RHEA:22068"/>
        <dbReference type="ChEBI" id="CHEBI:15378"/>
        <dbReference type="ChEBI" id="CHEBI:49072"/>
        <dbReference type="ChEBI" id="CHEBI:57783"/>
        <dbReference type="ChEBI" id="CHEBI:58349"/>
        <dbReference type="ChEBI" id="CHEBI:58476"/>
        <dbReference type="EC" id="1.1.1.86"/>
    </reaction>
</comment>
<feature type="binding site" evidence="18">
    <location>
        <position position="318"/>
    </location>
    <ligand>
        <name>substrate</name>
    </ligand>
</feature>
<keyword evidence="21" id="KW-0413">Isomerase</keyword>
<dbReference type="Pfam" id="PF07991">
    <property type="entry name" value="KARI_N"/>
    <property type="match status" value="1"/>
</dbReference>
<evidence type="ECO:0000256" key="5">
    <source>
        <dbReference type="ARBA" id="ARBA00013102"/>
    </source>
</evidence>
<keyword evidence="10" id="KW-0809">Transit peptide</keyword>
<dbReference type="FunFam" id="3.40.50.720:FF:000167">
    <property type="entry name" value="Ketol-acid reductoisomerase, mitochondrial"/>
    <property type="match status" value="1"/>
</dbReference>
<evidence type="ECO:0000256" key="9">
    <source>
        <dbReference type="ARBA" id="ARBA00022857"/>
    </source>
</evidence>
<dbReference type="UniPathway" id="UPA00047">
    <property type="reaction ID" value="UER00056"/>
</dbReference>
<feature type="domain" description="KARI C-terminal knotted" evidence="20">
    <location>
        <begin position="248"/>
        <end position="395"/>
    </location>
</feature>
<evidence type="ECO:0000259" key="20">
    <source>
        <dbReference type="PROSITE" id="PS51851"/>
    </source>
</evidence>
<gene>
    <name evidence="21" type="ORF">EX30DRAFT_342887</name>
</gene>
<dbReference type="UniPathway" id="UPA00049">
    <property type="reaction ID" value="UER00060"/>
</dbReference>
<evidence type="ECO:0000256" key="15">
    <source>
        <dbReference type="ARBA" id="ARBA00030593"/>
    </source>
</evidence>
<dbReference type="Gene3D" id="1.10.1040.10">
    <property type="entry name" value="N-(1-d-carboxylethyl)-l-norvaline Dehydrogenase, domain 2"/>
    <property type="match status" value="3"/>
</dbReference>
<protein>
    <recommendedName>
        <fullName evidence="16 17">Ketol-acid reductoisomerase, mitochondrial</fullName>
        <ecNumber evidence="5 17">1.1.1.86</ecNumber>
    </recommendedName>
    <alternativeName>
        <fullName evidence="15 17">Acetohydroxy-acid reductoisomerase</fullName>
    </alternativeName>
    <alternativeName>
        <fullName evidence="14 17">Alpha-keto-beta-hydroxylacyl reductoisomerase</fullName>
    </alternativeName>
</protein>
<dbReference type="GO" id="GO:0005759">
    <property type="term" value="C:mitochondrial matrix"/>
    <property type="evidence" value="ECO:0007669"/>
    <property type="project" value="UniProtKB-ARBA"/>
</dbReference>
<evidence type="ECO:0000256" key="4">
    <source>
        <dbReference type="ARBA" id="ARBA00010318"/>
    </source>
</evidence>
<dbReference type="Gene3D" id="3.40.50.720">
    <property type="entry name" value="NAD(P)-binding Rossmann-like Domain"/>
    <property type="match status" value="1"/>
</dbReference>
<evidence type="ECO:0000256" key="6">
    <source>
        <dbReference type="ARBA" id="ARBA00022605"/>
    </source>
</evidence>
<keyword evidence="8 17" id="KW-0460">Magnesium</keyword>
<dbReference type="FunFam" id="1.10.1040.10:FF:000003">
    <property type="entry name" value="Ketol-acid reductoisomerase, mitochondrial"/>
    <property type="match status" value="1"/>
</dbReference>
<dbReference type="SUPFAM" id="SSF51735">
    <property type="entry name" value="NAD(P)-binding Rossmann-fold domains"/>
    <property type="match status" value="1"/>
</dbReference>
<dbReference type="EMBL" id="ML220137">
    <property type="protein sequence ID" value="TGZ78835.1"/>
    <property type="molecule type" value="Genomic_DNA"/>
</dbReference>
<dbReference type="InterPro" id="IPR036291">
    <property type="entry name" value="NAD(P)-bd_dom_sf"/>
</dbReference>
<keyword evidence="13 17" id="KW-0100">Branched-chain amino acid biosynthesis</keyword>
<comment type="cofactor">
    <cofactor evidence="17">
        <name>Mg(2+)</name>
        <dbReference type="ChEBI" id="CHEBI:18420"/>
    </cofactor>
    <text evidence="17">Binds 2 magnesium ions per subunit.</text>
</comment>
<feature type="binding site" evidence="18">
    <location>
        <position position="260"/>
    </location>
    <ligand>
        <name>Mg(2+)</name>
        <dbReference type="ChEBI" id="CHEBI:18420"/>
        <label>1</label>
    </ligand>
</feature>
<dbReference type="OrthoDB" id="10255643at2759"/>
<dbReference type="FunCoup" id="A0A4S2MP73">
    <property type="interactions" value="652"/>
</dbReference>
<evidence type="ECO:0000256" key="10">
    <source>
        <dbReference type="ARBA" id="ARBA00022946"/>
    </source>
</evidence>
<evidence type="ECO:0000256" key="17">
    <source>
        <dbReference type="PIRNR" id="PIRNR000119"/>
    </source>
</evidence>
<evidence type="ECO:0000256" key="7">
    <source>
        <dbReference type="ARBA" id="ARBA00022723"/>
    </source>
</evidence>
<dbReference type="FunFam" id="1.10.1040.10:FF:000013">
    <property type="entry name" value="Ketol-acid reductoisomerase, mitochondrial"/>
    <property type="match status" value="1"/>
</dbReference>
<accession>A0A4S2MP73</accession>
<dbReference type="AlphaFoldDB" id="A0A4S2MP73"/>
<proteinExistence type="inferred from homology"/>